<comment type="subunit">
    <text evidence="7">The complex comprises the extracytoplasmic solute receptor protein and the two transmembrane proteins.</text>
</comment>
<evidence type="ECO:0000256" key="1">
    <source>
        <dbReference type="ARBA" id="ARBA00004429"/>
    </source>
</evidence>
<evidence type="ECO:0000313" key="9">
    <source>
        <dbReference type="EMBL" id="SBV96203.1"/>
    </source>
</evidence>
<keyword evidence="3 7" id="KW-0997">Cell inner membrane</keyword>
<reference evidence="9" key="1">
    <citation type="submission" date="2016-04" db="EMBL/GenBank/DDBJ databases">
        <authorList>
            <person name="Evans L.H."/>
            <person name="Alamgir A."/>
            <person name="Owens N."/>
            <person name="Weber N.D."/>
            <person name="Virtaneva K."/>
            <person name="Barbian K."/>
            <person name="Babar A."/>
            <person name="Rosenke K."/>
        </authorList>
    </citation>
    <scope>NUCLEOTIDE SEQUENCE</scope>
    <source>
        <strain evidence="9">86</strain>
    </source>
</reference>
<feature type="transmembrane region" description="Helical" evidence="7">
    <location>
        <begin position="270"/>
        <end position="292"/>
    </location>
</feature>
<keyword evidence="6 7" id="KW-0472">Membrane</keyword>
<evidence type="ECO:0000256" key="3">
    <source>
        <dbReference type="ARBA" id="ARBA00022519"/>
    </source>
</evidence>
<dbReference type="InterPro" id="IPR010656">
    <property type="entry name" value="DctM"/>
</dbReference>
<protein>
    <recommendedName>
        <fullName evidence="7">TRAP transporter large permease protein</fullName>
    </recommendedName>
</protein>
<keyword evidence="4 7" id="KW-0812">Transmembrane</keyword>
<evidence type="ECO:0000256" key="2">
    <source>
        <dbReference type="ARBA" id="ARBA00022475"/>
    </source>
</evidence>
<evidence type="ECO:0000256" key="7">
    <source>
        <dbReference type="RuleBase" id="RU369079"/>
    </source>
</evidence>
<evidence type="ECO:0000256" key="4">
    <source>
        <dbReference type="ARBA" id="ARBA00022692"/>
    </source>
</evidence>
<feature type="transmembrane region" description="Helical" evidence="7">
    <location>
        <begin position="312"/>
        <end position="342"/>
    </location>
</feature>
<gene>
    <name evidence="9" type="ORF">KL86APRO_10729</name>
</gene>
<dbReference type="EMBL" id="FLUO01000001">
    <property type="protein sequence ID" value="SBV96203.1"/>
    <property type="molecule type" value="Genomic_DNA"/>
</dbReference>
<sequence length="424" mass="44214">MTVALLFAALGVLLLLNVPIAVALGLSTALALLHSGLPLTLVVQRMIASNDSFSLMAIPFFILAGAAMTHGGVSRRLVAFADSLFGWMIGGLGIVAQITGVFFSAISGSSAATTAAVGGIIFPEMEKRGYDRSFSAAIVAASGETGIVIPPSVPLVVYGVVAGVSIGDLFLGGVGPGLLMGVALCLLIYGVSRRRGYGGGEFKGFAAVWTSFREAIWGLLMPVIILGGIYGGVFTATEAAVVAVFYGFFVGFAVYRDLKISHLPKIFETTVTGTAVVMFIMNAAGLFSWVITREQFPSQLAAYFISLTSDPIVFLMLINVLLFAVGCILNASAAITILAPILVPIVTRLGIDPVFFGVIMTANLAIGCLTPPVGVDLFIASGIAKVPITRLSRAILPFLAVLIAVQLTITYFPAITMALPHAMK</sequence>
<dbReference type="AlphaFoldDB" id="A0A212J9T6"/>
<dbReference type="Pfam" id="PF06808">
    <property type="entry name" value="DctM"/>
    <property type="match status" value="1"/>
</dbReference>
<comment type="caution">
    <text evidence="7">Lacks conserved residue(s) required for the propagation of feature annotation.</text>
</comment>
<feature type="transmembrane region" description="Helical" evidence="7">
    <location>
        <begin position="239"/>
        <end position="258"/>
    </location>
</feature>
<comment type="subcellular location">
    <subcellularLocation>
        <location evidence="1 7">Cell inner membrane</location>
        <topology evidence="1 7">Multi-pass membrane protein</topology>
    </subcellularLocation>
</comment>
<feature type="transmembrane region" description="Helical" evidence="7">
    <location>
        <begin position="77"/>
        <end position="96"/>
    </location>
</feature>
<proteinExistence type="inferred from homology"/>
<feature type="transmembrane region" description="Helical" evidence="7">
    <location>
        <begin position="134"/>
        <end position="157"/>
    </location>
</feature>
<evidence type="ECO:0000256" key="5">
    <source>
        <dbReference type="ARBA" id="ARBA00022989"/>
    </source>
</evidence>
<dbReference type="PANTHER" id="PTHR33362">
    <property type="entry name" value="SIALIC ACID TRAP TRANSPORTER PERMEASE PROTEIN SIAT-RELATED"/>
    <property type="match status" value="1"/>
</dbReference>
<dbReference type="GO" id="GO:0005886">
    <property type="term" value="C:plasma membrane"/>
    <property type="evidence" value="ECO:0007669"/>
    <property type="project" value="UniProtKB-SubCell"/>
</dbReference>
<feature type="transmembrane region" description="Helical" evidence="7">
    <location>
        <begin position="47"/>
        <end position="65"/>
    </location>
</feature>
<name>A0A212J9T6_9PROT</name>
<keyword evidence="7" id="KW-0813">Transport</keyword>
<comment type="function">
    <text evidence="7">Part of the tripartite ATP-independent periplasmic (TRAP) transport system.</text>
</comment>
<feature type="domain" description="TRAP C4-dicarboxylate transport system permease DctM subunit" evidence="8">
    <location>
        <begin position="8"/>
        <end position="415"/>
    </location>
</feature>
<feature type="transmembrane region" description="Helical" evidence="7">
    <location>
        <begin position="394"/>
        <end position="419"/>
    </location>
</feature>
<feature type="transmembrane region" description="Helical" evidence="7">
    <location>
        <begin position="169"/>
        <end position="191"/>
    </location>
</feature>
<dbReference type="PIRSF" id="PIRSF006066">
    <property type="entry name" value="HI0050"/>
    <property type="match status" value="1"/>
</dbReference>
<keyword evidence="2" id="KW-1003">Cell membrane</keyword>
<evidence type="ECO:0000259" key="8">
    <source>
        <dbReference type="Pfam" id="PF06808"/>
    </source>
</evidence>
<organism evidence="9">
    <name type="scientific">uncultured Alphaproteobacteria bacterium</name>
    <dbReference type="NCBI Taxonomy" id="91750"/>
    <lineage>
        <taxon>Bacteria</taxon>
        <taxon>Pseudomonadati</taxon>
        <taxon>Pseudomonadota</taxon>
        <taxon>Alphaproteobacteria</taxon>
        <taxon>environmental samples</taxon>
    </lineage>
</organism>
<dbReference type="GO" id="GO:0022857">
    <property type="term" value="F:transmembrane transporter activity"/>
    <property type="evidence" value="ECO:0007669"/>
    <property type="project" value="UniProtKB-UniRule"/>
</dbReference>
<feature type="transmembrane region" description="Helical" evidence="7">
    <location>
        <begin position="212"/>
        <end position="233"/>
    </location>
</feature>
<dbReference type="InterPro" id="IPR004681">
    <property type="entry name" value="TRAP_DctM"/>
</dbReference>
<keyword evidence="5 7" id="KW-1133">Transmembrane helix</keyword>
<evidence type="ECO:0000256" key="6">
    <source>
        <dbReference type="ARBA" id="ARBA00023136"/>
    </source>
</evidence>
<accession>A0A212J9T6</accession>
<comment type="similarity">
    <text evidence="7">Belongs to the TRAP transporter large permease family.</text>
</comment>
<dbReference type="NCBIfam" id="TIGR00786">
    <property type="entry name" value="dctM"/>
    <property type="match status" value="1"/>
</dbReference>
<feature type="transmembrane region" description="Helical" evidence="7">
    <location>
        <begin position="354"/>
        <end position="374"/>
    </location>
</feature>
<dbReference type="PANTHER" id="PTHR33362:SF3">
    <property type="entry name" value="SIALIC ACID TRAP TRANSPORTER PERMEASE PROTEIN SIAT"/>
    <property type="match status" value="1"/>
</dbReference>